<evidence type="ECO:0000256" key="1">
    <source>
        <dbReference type="SAM" id="MobiDB-lite"/>
    </source>
</evidence>
<gene>
    <name evidence="3" type="ORF">NLI96_g12890</name>
</gene>
<dbReference type="InterPro" id="IPR011320">
    <property type="entry name" value="RNase_H1_N"/>
</dbReference>
<reference evidence="3" key="1">
    <citation type="submission" date="2022-07" db="EMBL/GenBank/DDBJ databases">
        <title>Genome Sequence of Physisporinus lineatus.</title>
        <authorList>
            <person name="Buettner E."/>
        </authorList>
    </citation>
    <scope>NUCLEOTIDE SEQUENCE</scope>
    <source>
        <strain evidence="3">VT162</strain>
    </source>
</reference>
<dbReference type="Pfam" id="PF01693">
    <property type="entry name" value="Cauli_VI"/>
    <property type="match status" value="2"/>
</dbReference>
<evidence type="ECO:0000313" key="4">
    <source>
        <dbReference type="Proteomes" id="UP001212997"/>
    </source>
</evidence>
<evidence type="ECO:0000313" key="3">
    <source>
        <dbReference type="EMBL" id="KAJ3473660.1"/>
    </source>
</evidence>
<dbReference type="SUPFAM" id="SSF55658">
    <property type="entry name" value="L9 N-domain-like"/>
    <property type="match status" value="2"/>
</dbReference>
<feature type="domain" description="Ribonuclease H1 N-terminal" evidence="2">
    <location>
        <begin position="308"/>
        <end position="345"/>
    </location>
</feature>
<dbReference type="InterPro" id="IPR037056">
    <property type="entry name" value="RNase_H1_N_sf"/>
</dbReference>
<name>A0AAD5YBZ4_9APHY</name>
<sequence>MSNRRVSTRRASQAVASSPQTPRGHHTSSNGVDPIELLTRALNEVCHIRTSTCACQKQGTHTLVNDCIKEVARRVYEGSSESSLSSAPALCGGSSSRRRSSPRTQEWVSSVPCSPTTPHSPDMPPSPPPELDEEYRESPRVYRVQNHELSGYVNGWFVFNFSLPPHSLSVPCARGIAGGLTQGVPGGAVQRVDNNPRPSDALRGTFSASADSPTFVVTVGRQPGLYGTWPQARQQVHGISGATFKKYPTYKEAQEVFTHVLSQGGVRVAATGDAIPTYQTREIPEDRRNFPANFLKGSMDVRTASVVVVFRGIEPGIYEDWLFCAHHVLGVSNAIYCGFATSAGALRAWTEASRAGHIFAL</sequence>
<accession>A0AAD5YBZ4</accession>
<dbReference type="Gene3D" id="3.40.970.10">
    <property type="entry name" value="Ribonuclease H1, N-terminal domain"/>
    <property type="match status" value="2"/>
</dbReference>
<dbReference type="InterPro" id="IPR009027">
    <property type="entry name" value="Ribosomal_bL9/RNase_H1_N"/>
</dbReference>
<feature type="compositionally biased region" description="Polar residues" evidence="1">
    <location>
        <begin position="102"/>
        <end position="113"/>
    </location>
</feature>
<feature type="compositionally biased region" description="Polar residues" evidence="1">
    <location>
        <begin position="1"/>
        <end position="31"/>
    </location>
</feature>
<evidence type="ECO:0000259" key="2">
    <source>
        <dbReference type="Pfam" id="PF01693"/>
    </source>
</evidence>
<organism evidence="3 4">
    <name type="scientific">Meripilus lineatus</name>
    <dbReference type="NCBI Taxonomy" id="2056292"/>
    <lineage>
        <taxon>Eukaryota</taxon>
        <taxon>Fungi</taxon>
        <taxon>Dikarya</taxon>
        <taxon>Basidiomycota</taxon>
        <taxon>Agaricomycotina</taxon>
        <taxon>Agaricomycetes</taxon>
        <taxon>Polyporales</taxon>
        <taxon>Meripilaceae</taxon>
        <taxon>Meripilus</taxon>
    </lineage>
</organism>
<proteinExistence type="predicted"/>
<keyword evidence="4" id="KW-1185">Reference proteome</keyword>
<comment type="caution">
    <text evidence="3">The sequence shown here is derived from an EMBL/GenBank/DDBJ whole genome shotgun (WGS) entry which is preliminary data.</text>
</comment>
<dbReference type="AlphaFoldDB" id="A0AAD5YBZ4"/>
<feature type="region of interest" description="Disordered" evidence="1">
    <location>
        <begin position="78"/>
        <end position="136"/>
    </location>
</feature>
<feature type="domain" description="Ribonuclease H1 N-terminal" evidence="2">
    <location>
        <begin position="215"/>
        <end position="255"/>
    </location>
</feature>
<dbReference type="EMBL" id="JANAWD010001305">
    <property type="protein sequence ID" value="KAJ3473660.1"/>
    <property type="molecule type" value="Genomic_DNA"/>
</dbReference>
<feature type="region of interest" description="Disordered" evidence="1">
    <location>
        <begin position="1"/>
        <end position="32"/>
    </location>
</feature>
<dbReference type="Proteomes" id="UP001212997">
    <property type="component" value="Unassembled WGS sequence"/>
</dbReference>
<protein>
    <recommendedName>
        <fullName evidence="2">Ribonuclease H1 N-terminal domain-containing protein</fullName>
    </recommendedName>
</protein>